<feature type="domain" description="B transposition protein C-terminal" evidence="1">
    <location>
        <begin position="257"/>
        <end position="331"/>
    </location>
</feature>
<dbReference type="SUPFAM" id="SSF52540">
    <property type="entry name" value="P-loop containing nucleoside triphosphate hydrolases"/>
    <property type="match status" value="1"/>
</dbReference>
<dbReference type="SUPFAM" id="SSF47681">
    <property type="entry name" value="C-terminal domain of B transposition protein"/>
    <property type="match status" value="1"/>
</dbReference>
<dbReference type="AlphaFoldDB" id="A0A2A6JHA5"/>
<evidence type="ECO:0000313" key="4">
    <source>
        <dbReference type="Proteomes" id="UP000220768"/>
    </source>
</evidence>
<dbReference type="InterPro" id="IPR036733">
    <property type="entry name" value="B_transposit_C_sf"/>
</dbReference>
<proteinExistence type="predicted"/>
<dbReference type="InterPro" id="IPR049945">
    <property type="entry name" value="AAA_22"/>
</dbReference>
<feature type="domain" description="ORC1/DEAH AAA+ ATPase" evidence="2">
    <location>
        <begin position="125"/>
        <end position="242"/>
    </location>
</feature>
<dbReference type="InterPro" id="IPR010982">
    <property type="entry name" value="Lambda_DNA-bd_dom_sf"/>
</dbReference>
<dbReference type="Gene3D" id="1.10.260.40">
    <property type="entry name" value="lambda repressor-like DNA-binding domains"/>
    <property type="match status" value="1"/>
</dbReference>
<dbReference type="GO" id="GO:0003677">
    <property type="term" value="F:DNA binding"/>
    <property type="evidence" value="ECO:0007669"/>
    <property type="project" value="InterPro"/>
</dbReference>
<evidence type="ECO:0000259" key="1">
    <source>
        <dbReference type="Pfam" id="PF09077"/>
    </source>
</evidence>
<dbReference type="PANTHER" id="PTHR35894">
    <property type="entry name" value="GENERAL SECRETION PATHWAY PROTEIN A-RELATED"/>
    <property type="match status" value="1"/>
</dbReference>
<dbReference type="InterPro" id="IPR009084">
    <property type="entry name" value="B_transpositn_C"/>
</dbReference>
<dbReference type="Proteomes" id="UP000220768">
    <property type="component" value="Unassembled WGS sequence"/>
</dbReference>
<evidence type="ECO:0000313" key="3">
    <source>
        <dbReference type="EMBL" id="PDT05734.1"/>
    </source>
</evidence>
<name>A0A2A6JHA5_9HYPH</name>
<dbReference type="Gene3D" id="1.10.1180.10">
    <property type="entry name" value="B transposition protein, C-terminal domain"/>
    <property type="match status" value="1"/>
</dbReference>
<dbReference type="Gene3D" id="3.40.50.300">
    <property type="entry name" value="P-loop containing nucleotide triphosphate hydrolases"/>
    <property type="match status" value="1"/>
</dbReference>
<sequence>MNKHIDTSRFTGWEQPEPEANFVAKHSDEIDEWRKVREQTAEIAISNSWSKAEVARRSGMKESTFSQWFSGSYSGRLENMTRQMRQWIDALLEAAAMPTIPVSPAFVKTRMSREIIETLRWAQMTADLVMITACAGNGKTATVRHYKATNPHVFHATVSPHTKTVHGMLVELAAELDIHEHNPAKLTRAIGGRLQRIGGGSLLVIDEAQNLVDDAINQLRHFSDIYECGIALVGNEEVYTRFVKQSNGRSYAQLKRRVGKNLKRQKPYAEDVAAYIEAWGVTDRDTVRLLTGIGTKGGALGQIDKTMKLASMIALGEDRPVTVQDVQDAWKARDVEDLG</sequence>
<protein>
    <submittedName>
        <fullName evidence="3">DNA transposition protein</fullName>
    </submittedName>
</protein>
<gene>
    <name evidence="3" type="ORF">CO666_03775</name>
</gene>
<keyword evidence="4" id="KW-1185">Reference proteome</keyword>
<dbReference type="PANTHER" id="PTHR35894:SF5">
    <property type="entry name" value="MU-LIKE PROPHAGE FLUMU DNA TRANSPOSITION PROTEIN B"/>
    <property type="match status" value="1"/>
</dbReference>
<dbReference type="Pfam" id="PF13401">
    <property type="entry name" value="AAA_22"/>
    <property type="match status" value="1"/>
</dbReference>
<dbReference type="InterPro" id="IPR027417">
    <property type="entry name" value="P-loop_NTPase"/>
</dbReference>
<accession>A0A2A6JHA5</accession>
<dbReference type="InterPro" id="IPR052026">
    <property type="entry name" value="ExeA_AAA_ATPase_DNA-bind"/>
</dbReference>
<dbReference type="GO" id="GO:0016887">
    <property type="term" value="F:ATP hydrolysis activity"/>
    <property type="evidence" value="ECO:0007669"/>
    <property type="project" value="InterPro"/>
</dbReference>
<organism evidence="3 4">
    <name type="scientific">Rhizobium chutanense</name>
    <dbReference type="NCBI Taxonomy" id="2035448"/>
    <lineage>
        <taxon>Bacteria</taxon>
        <taxon>Pseudomonadati</taxon>
        <taxon>Pseudomonadota</taxon>
        <taxon>Alphaproteobacteria</taxon>
        <taxon>Hyphomicrobiales</taxon>
        <taxon>Rhizobiaceae</taxon>
        <taxon>Rhizobium/Agrobacterium group</taxon>
        <taxon>Rhizobium</taxon>
    </lineage>
</organism>
<evidence type="ECO:0000259" key="2">
    <source>
        <dbReference type="Pfam" id="PF13401"/>
    </source>
</evidence>
<reference evidence="3 4" key="1">
    <citation type="submission" date="2017-09" db="EMBL/GenBank/DDBJ databases">
        <title>Comparative genomics of rhizobia isolated from Phaseolus vulgaris in China.</title>
        <authorList>
            <person name="Tong W."/>
        </authorList>
    </citation>
    <scope>NUCLEOTIDE SEQUENCE [LARGE SCALE GENOMIC DNA]</scope>
    <source>
        <strain evidence="3 4">C5</strain>
    </source>
</reference>
<dbReference type="Pfam" id="PF09077">
    <property type="entry name" value="Phage-MuB_C"/>
    <property type="match status" value="1"/>
</dbReference>
<dbReference type="RefSeq" id="WP_097610806.1">
    <property type="nucleotide sequence ID" value="NZ_NWSV01000002.1"/>
</dbReference>
<comment type="caution">
    <text evidence="3">The sequence shown here is derived from an EMBL/GenBank/DDBJ whole genome shotgun (WGS) entry which is preliminary data.</text>
</comment>
<dbReference type="GO" id="GO:0006313">
    <property type="term" value="P:DNA transposition"/>
    <property type="evidence" value="ECO:0007669"/>
    <property type="project" value="InterPro"/>
</dbReference>
<dbReference type="EMBL" id="NWSV01000002">
    <property type="protein sequence ID" value="PDT05734.1"/>
    <property type="molecule type" value="Genomic_DNA"/>
</dbReference>